<dbReference type="InterPro" id="IPR012337">
    <property type="entry name" value="RNaseH-like_sf"/>
</dbReference>
<dbReference type="GO" id="GO:0046872">
    <property type="term" value="F:metal ion binding"/>
    <property type="evidence" value="ECO:0007669"/>
    <property type="project" value="UniProtKB-KW"/>
</dbReference>
<feature type="region of interest" description="Disordered" evidence="15">
    <location>
        <begin position="317"/>
        <end position="376"/>
    </location>
</feature>
<evidence type="ECO:0000256" key="9">
    <source>
        <dbReference type="ARBA" id="ARBA00022801"/>
    </source>
</evidence>
<dbReference type="InterPro" id="IPR006941">
    <property type="entry name" value="RNase_CAF1"/>
</dbReference>
<keyword evidence="10" id="KW-0269">Exonuclease</keyword>
<name>A0A4S2MLI6_9PEZI</name>
<dbReference type="AlphaFoldDB" id="A0A4S2MLI6"/>
<dbReference type="GO" id="GO:0004535">
    <property type="term" value="F:poly(A)-specific ribonuclease activity"/>
    <property type="evidence" value="ECO:0007669"/>
    <property type="project" value="UniProtKB-EC"/>
</dbReference>
<dbReference type="EMBL" id="ML220148">
    <property type="protein sequence ID" value="TGZ77862.1"/>
    <property type="molecule type" value="Genomic_DNA"/>
</dbReference>
<dbReference type="GO" id="GO:0003723">
    <property type="term" value="F:RNA binding"/>
    <property type="evidence" value="ECO:0007669"/>
    <property type="project" value="UniProtKB-KW"/>
</dbReference>
<keyword evidence="13" id="KW-0804">Transcription</keyword>
<evidence type="ECO:0000313" key="17">
    <source>
        <dbReference type="Proteomes" id="UP000298138"/>
    </source>
</evidence>
<dbReference type="FunFam" id="3.30.420.10:FF:000048">
    <property type="entry name" value="CCR4-associated factor 1, putative"/>
    <property type="match status" value="1"/>
</dbReference>
<feature type="compositionally biased region" description="Polar residues" evidence="15">
    <location>
        <begin position="335"/>
        <end position="368"/>
    </location>
</feature>
<dbReference type="GO" id="GO:0005634">
    <property type="term" value="C:nucleus"/>
    <property type="evidence" value="ECO:0007669"/>
    <property type="project" value="UniProtKB-SubCell"/>
</dbReference>
<evidence type="ECO:0000256" key="11">
    <source>
        <dbReference type="ARBA" id="ARBA00022884"/>
    </source>
</evidence>
<dbReference type="Pfam" id="PF04857">
    <property type="entry name" value="CAF1"/>
    <property type="match status" value="2"/>
</dbReference>
<reference evidence="16 17" key="1">
    <citation type="submission" date="2019-04" db="EMBL/GenBank/DDBJ databases">
        <title>Comparative genomics and transcriptomics to analyze fruiting body development in filamentous ascomycetes.</title>
        <authorList>
            <consortium name="DOE Joint Genome Institute"/>
            <person name="Lutkenhaus R."/>
            <person name="Traeger S."/>
            <person name="Breuer J."/>
            <person name="Kuo A."/>
            <person name="Lipzen A."/>
            <person name="Pangilinan J."/>
            <person name="Dilworth D."/>
            <person name="Sandor L."/>
            <person name="Poggeler S."/>
            <person name="Barry K."/>
            <person name="Grigoriev I.V."/>
            <person name="Nowrousian M."/>
        </authorList>
    </citation>
    <scope>NUCLEOTIDE SEQUENCE [LARGE SCALE GENOMIC DNA]</scope>
    <source>
        <strain evidence="16 17">CBS 389.68</strain>
    </source>
</reference>
<keyword evidence="9" id="KW-0378">Hydrolase</keyword>
<dbReference type="FunCoup" id="A0A4S2MLI6">
    <property type="interactions" value="955"/>
</dbReference>
<dbReference type="InParanoid" id="A0A4S2MLI6"/>
<dbReference type="Proteomes" id="UP000298138">
    <property type="component" value="Unassembled WGS sequence"/>
</dbReference>
<evidence type="ECO:0000256" key="2">
    <source>
        <dbReference type="ARBA" id="ARBA00004123"/>
    </source>
</evidence>
<accession>A0A4S2MLI6</accession>
<dbReference type="GO" id="GO:0030014">
    <property type="term" value="C:CCR4-NOT complex"/>
    <property type="evidence" value="ECO:0007669"/>
    <property type="project" value="InterPro"/>
</dbReference>
<sequence length="376" mass="40609">MGILHPAGQRRIGGAGAGVVNAVQAQVQATAGVNSLAGVGAGIGGINGSNDGGGVIRDVWAEDLDREMAVLRDLVEKYPYVAMDTEFPGIVARPIGKFPSKADYHYQTLRCNVDMLKIIQLGLTLANDNGELAKVDGIVSTWQFNFRFSLDDDMYAGESIELLKNSGIDFGRHNQSGIDPLKFGELLITSGLVMLPEVKWLSFHSGYDFGYLVKIMSCTPLPKEELEFRKLLNLFFPSLYDIKYLVKSSNKLKGGLQEIADEIGIQRIGPQHQAGSDSLLTGIVFFQVRMRCFEGNIEDEKYLGQIWGLSGTLPAVTNGTSTQTPSTPPPPSETATINANMVTQTPPPSQLTQRNGTPGTPGIQSGYTSAFGKMGM</sequence>
<keyword evidence="8" id="KW-0479">Metal-binding</keyword>
<keyword evidence="14" id="KW-0539">Nucleus</keyword>
<proteinExistence type="inferred from homology"/>
<evidence type="ECO:0000256" key="14">
    <source>
        <dbReference type="ARBA" id="ARBA00023242"/>
    </source>
</evidence>
<evidence type="ECO:0000256" key="5">
    <source>
        <dbReference type="ARBA" id="ARBA00012161"/>
    </source>
</evidence>
<dbReference type="SUPFAM" id="SSF53098">
    <property type="entry name" value="Ribonuclease H-like"/>
    <property type="match status" value="1"/>
</dbReference>
<keyword evidence="11" id="KW-0694">RNA-binding</keyword>
<protein>
    <recommendedName>
        <fullName evidence="5">poly(A)-specific ribonuclease</fullName>
        <ecNumber evidence="5">3.1.13.4</ecNumber>
    </recommendedName>
</protein>
<evidence type="ECO:0000256" key="3">
    <source>
        <dbReference type="ARBA" id="ARBA00004496"/>
    </source>
</evidence>
<dbReference type="STRING" id="341454.A0A4S2MLI6"/>
<evidence type="ECO:0000256" key="15">
    <source>
        <dbReference type="SAM" id="MobiDB-lite"/>
    </source>
</evidence>
<evidence type="ECO:0000256" key="8">
    <source>
        <dbReference type="ARBA" id="ARBA00022723"/>
    </source>
</evidence>
<comment type="similarity">
    <text evidence="4">Belongs to the CAF1 family.</text>
</comment>
<comment type="subcellular location">
    <subcellularLocation>
        <location evidence="3">Cytoplasm</location>
    </subcellularLocation>
    <subcellularLocation>
        <location evidence="2">Nucleus</location>
    </subcellularLocation>
</comment>
<dbReference type="Gene3D" id="3.30.420.10">
    <property type="entry name" value="Ribonuclease H-like superfamily/Ribonuclease H"/>
    <property type="match status" value="1"/>
</dbReference>
<keyword evidence="6" id="KW-0963">Cytoplasm</keyword>
<evidence type="ECO:0000256" key="13">
    <source>
        <dbReference type="ARBA" id="ARBA00023163"/>
    </source>
</evidence>
<evidence type="ECO:0000256" key="7">
    <source>
        <dbReference type="ARBA" id="ARBA00022722"/>
    </source>
</evidence>
<dbReference type="InterPro" id="IPR036397">
    <property type="entry name" value="RNaseH_sf"/>
</dbReference>
<keyword evidence="7" id="KW-0540">Nuclease</keyword>
<keyword evidence="12" id="KW-0805">Transcription regulation</keyword>
<evidence type="ECO:0000256" key="10">
    <source>
        <dbReference type="ARBA" id="ARBA00022839"/>
    </source>
</evidence>
<gene>
    <name evidence="16" type="ORF">EX30DRAFT_310719</name>
</gene>
<dbReference type="GO" id="GO:0005737">
    <property type="term" value="C:cytoplasm"/>
    <property type="evidence" value="ECO:0007669"/>
    <property type="project" value="UniProtKB-SubCell"/>
</dbReference>
<dbReference type="OrthoDB" id="1164111at2759"/>
<dbReference type="PANTHER" id="PTHR10797">
    <property type="entry name" value="CCR4-NOT TRANSCRIPTION COMPLEX SUBUNIT"/>
    <property type="match status" value="1"/>
</dbReference>
<keyword evidence="17" id="KW-1185">Reference proteome</keyword>
<evidence type="ECO:0000256" key="1">
    <source>
        <dbReference type="ARBA" id="ARBA00001663"/>
    </source>
</evidence>
<organism evidence="16 17">
    <name type="scientific">Ascodesmis nigricans</name>
    <dbReference type="NCBI Taxonomy" id="341454"/>
    <lineage>
        <taxon>Eukaryota</taxon>
        <taxon>Fungi</taxon>
        <taxon>Dikarya</taxon>
        <taxon>Ascomycota</taxon>
        <taxon>Pezizomycotina</taxon>
        <taxon>Pezizomycetes</taxon>
        <taxon>Pezizales</taxon>
        <taxon>Ascodesmidaceae</taxon>
        <taxon>Ascodesmis</taxon>
    </lineage>
</organism>
<comment type="catalytic activity">
    <reaction evidence="1">
        <text>Exonucleolytic cleavage of poly(A) to 5'-AMP.</text>
        <dbReference type="EC" id="3.1.13.4"/>
    </reaction>
</comment>
<evidence type="ECO:0000256" key="12">
    <source>
        <dbReference type="ARBA" id="ARBA00023015"/>
    </source>
</evidence>
<dbReference type="InterPro" id="IPR039637">
    <property type="entry name" value="CNOT7/CNOT8/Pop2"/>
</dbReference>
<evidence type="ECO:0000256" key="6">
    <source>
        <dbReference type="ARBA" id="ARBA00022490"/>
    </source>
</evidence>
<dbReference type="EC" id="3.1.13.4" evidence="5"/>
<evidence type="ECO:0000313" key="16">
    <source>
        <dbReference type="EMBL" id="TGZ77862.1"/>
    </source>
</evidence>
<evidence type="ECO:0000256" key="4">
    <source>
        <dbReference type="ARBA" id="ARBA00008372"/>
    </source>
</evidence>